<sequence length="218" mass="23763">MLIRVHPAPMFATNCWVLATGPGSECIIVDPGGPDVSPDVEAIVAHDNLKPVAILLTHGHLDHTFSVVPLADGYSIPAYIHSNDRLALTRPEVIHGSDFMATFSGKVWREPERVEELRNNEIFEAVGLTIRAIHAPGHTSGSLMFLVNDEVLLSGDVLFAGSIGRTDLPGGSHEAMQKTLSTKVLSQPDHLRVLPGHGPDTTIEFERRTNPYLKELRS</sequence>
<evidence type="ECO:0000256" key="1">
    <source>
        <dbReference type="ARBA" id="ARBA00001947"/>
    </source>
</evidence>
<evidence type="ECO:0000259" key="5">
    <source>
        <dbReference type="SMART" id="SM00849"/>
    </source>
</evidence>
<dbReference type="InterPro" id="IPR051453">
    <property type="entry name" value="MBL_Glyoxalase_II"/>
</dbReference>
<dbReference type="CDD" id="cd06262">
    <property type="entry name" value="metallo-hydrolase-like_MBL-fold"/>
    <property type="match status" value="1"/>
</dbReference>
<keyword evidence="4" id="KW-0862">Zinc</keyword>
<dbReference type="InterPro" id="IPR001279">
    <property type="entry name" value="Metallo-B-lactamas"/>
</dbReference>
<comment type="cofactor">
    <cofactor evidence="1">
        <name>Zn(2+)</name>
        <dbReference type="ChEBI" id="CHEBI:29105"/>
    </cofactor>
</comment>
<dbReference type="InterPro" id="IPR036866">
    <property type="entry name" value="RibonucZ/Hydroxyglut_hydro"/>
</dbReference>
<dbReference type="GO" id="GO:0016787">
    <property type="term" value="F:hydrolase activity"/>
    <property type="evidence" value="ECO:0007669"/>
    <property type="project" value="UniProtKB-KW"/>
</dbReference>
<evidence type="ECO:0000256" key="3">
    <source>
        <dbReference type="ARBA" id="ARBA00022801"/>
    </source>
</evidence>
<keyword evidence="3" id="KW-0378">Hydrolase</keyword>
<dbReference type="PANTHER" id="PTHR46233:SF3">
    <property type="entry name" value="HYDROXYACYLGLUTATHIONE HYDROLASE GLOC"/>
    <property type="match status" value="1"/>
</dbReference>
<dbReference type="Pfam" id="PF00753">
    <property type="entry name" value="Lactamase_B"/>
    <property type="match status" value="1"/>
</dbReference>
<evidence type="ECO:0000256" key="4">
    <source>
        <dbReference type="ARBA" id="ARBA00022833"/>
    </source>
</evidence>
<dbReference type="PANTHER" id="PTHR46233">
    <property type="entry name" value="HYDROXYACYLGLUTATHIONE HYDROLASE GLOC"/>
    <property type="match status" value="1"/>
</dbReference>
<evidence type="ECO:0000313" key="6">
    <source>
        <dbReference type="EMBL" id="KGA18775.1"/>
    </source>
</evidence>
<proteinExistence type="predicted"/>
<name>A0A094Q3P7_9ZZZZ</name>
<protein>
    <recommendedName>
        <fullName evidence="5">Metallo-beta-lactamase domain-containing protein</fullName>
    </recommendedName>
</protein>
<dbReference type="SMART" id="SM00849">
    <property type="entry name" value="Lactamase_B"/>
    <property type="match status" value="1"/>
</dbReference>
<dbReference type="Gene3D" id="3.60.15.10">
    <property type="entry name" value="Ribonuclease Z/Hydroxyacylglutathione hydrolase-like"/>
    <property type="match status" value="1"/>
</dbReference>
<dbReference type="AlphaFoldDB" id="A0A094Q3P7"/>
<dbReference type="SUPFAM" id="SSF56281">
    <property type="entry name" value="Metallo-hydrolase/oxidoreductase"/>
    <property type="match status" value="1"/>
</dbReference>
<accession>A0A094Q3P7</accession>
<gene>
    <name evidence="6" type="ORF">GM50_7695</name>
</gene>
<reference evidence="6" key="1">
    <citation type="submission" date="2014-05" db="EMBL/GenBank/DDBJ databases">
        <title>Key roles for freshwater Actinobacteria revealed by deep metagenomic sequencing.</title>
        <authorList>
            <person name="Ghai R."/>
            <person name="Mizuno C.M."/>
            <person name="Picazo A."/>
            <person name="Camacho A."/>
            <person name="Rodriguez-Valera F."/>
        </authorList>
    </citation>
    <scope>NUCLEOTIDE SEQUENCE</scope>
</reference>
<dbReference type="EMBL" id="JNSK01000020">
    <property type="protein sequence ID" value="KGA18775.1"/>
    <property type="molecule type" value="Genomic_DNA"/>
</dbReference>
<keyword evidence="2" id="KW-0479">Metal-binding</keyword>
<dbReference type="GO" id="GO:0046872">
    <property type="term" value="F:metal ion binding"/>
    <property type="evidence" value="ECO:0007669"/>
    <property type="project" value="UniProtKB-KW"/>
</dbReference>
<evidence type="ECO:0000256" key="2">
    <source>
        <dbReference type="ARBA" id="ARBA00022723"/>
    </source>
</evidence>
<organism evidence="6">
    <name type="scientific">freshwater metagenome</name>
    <dbReference type="NCBI Taxonomy" id="449393"/>
    <lineage>
        <taxon>unclassified sequences</taxon>
        <taxon>metagenomes</taxon>
        <taxon>ecological metagenomes</taxon>
    </lineage>
</organism>
<comment type="caution">
    <text evidence="6">The sequence shown here is derived from an EMBL/GenBank/DDBJ whole genome shotgun (WGS) entry which is preliminary data.</text>
</comment>
<feature type="domain" description="Metallo-beta-lactamase" evidence="5">
    <location>
        <begin position="12"/>
        <end position="197"/>
    </location>
</feature>